<feature type="chain" id="PRO_5001695632" description="DUF4168 domain-containing protein" evidence="1">
    <location>
        <begin position="27"/>
        <end position="162"/>
    </location>
</feature>
<organism evidence="3 4">
    <name type="scientific">Anditalea andensis</name>
    <dbReference type="NCBI Taxonomy" id="1048983"/>
    <lineage>
        <taxon>Bacteria</taxon>
        <taxon>Pseudomonadati</taxon>
        <taxon>Bacteroidota</taxon>
        <taxon>Cytophagia</taxon>
        <taxon>Cytophagales</taxon>
        <taxon>Cytophagaceae</taxon>
        <taxon>Anditalea</taxon>
    </lineage>
</organism>
<evidence type="ECO:0000313" key="4">
    <source>
        <dbReference type="Proteomes" id="UP000027821"/>
    </source>
</evidence>
<dbReference type="OrthoDB" id="838117at2"/>
<dbReference type="EMBL" id="JMIH01000014">
    <property type="protein sequence ID" value="KEO74861.1"/>
    <property type="molecule type" value="Genomic_DNA"/>
</dbReference>
<protein>
    <recommendedName>
        <fullName evidence="2">DUF4168 domain-containing protein</fullName>
    </recommendedName>
</protein>
<proteinExistence type="predicted"/>
<feature type="signal peptide" evidence="1">
    <location>
        <begin position="1"/>
        <end position="26"/>
    </location>
</feature>
<dbReference type="AlphaFoldDB" id="A0A074KY07"/>
<name>A0A074KY07_9BACT</name>
<comment type="caution">
    <text evidence="3">The sequence shown here is derived from an EMBL/GenBank/DDBJ whole genome shotgun (WGS) entry which is preliminary data.</text>
</comment>
<dbReference type="eggNOG" id="ENOG50330VH">
    <property type="taxonomic scope" value="Bacteria"/>
</dbReference>
<gene>
    <name evidence="3" type="ORF">EL17_04060</name>
</gene>
<keyword evidence="4" id="KW-1185">Reference proteome</keyword>
<keyword evidence="1" id="KW-0732">Signal</keyword>
<evidence type="ECO:0000313" key="3">
    <source>
        <dbReference type="EMBL" id="KEO74861.1"/>
    </source>
</evidence>
<evidence type="ECO:0000256" key="1">
    <source>
        <dbReference type="SAM" id="SignalP"/>
    </source>
</evidence>
<dbReference type="InterPro" id="IPR025433">
    <property type="entry name" value="DUF4168"/>
</dbReference>
<dbReference type="Pfam" id="PF13767">
    <property type="entry name" value="DUF4168"/>
    <property type="match status" value="1"/>
</dbReference>
<evidence type="ECO:0000259" key="2">
    <source>
        <dbReference type="Pfam" id="PF13767"/>
    </source>
</evidence>
<reference evidence="3 4" key="1">
    <citation type="submission" date="2014-04" db="EMBL/GenBank/DDBJ databases">
        <title>Characterization and application of a salt tolerant electro-active bacterium.</title>
        <authorList>
            <person name="Yang L."/>
            <person name="Wei S."/>
            <person name="Tay Q.X.M."/>
        </authorList>
    </citation>
    <scope>NUCLEOTIDE SEQUENCE [LARGE SCALE GENOMIC DNA]</scope>
    <source>
        <strain evidence="3 4">LY1</strain>
    </source>
</reference>
<feature type="domain" description="DUF4168" evidence="2">
    <location>
        <begin position="27"/>
        <end position="89"/>
    </location>
</feature>
<accession>A0A074KY07</accession>
<sequence>MIHSKVFKIFSLSFILTLALAVGVSAQQLPQQQQQVTEDFSDEEIEKFVKINQEIMPIQEQMQGRMMETIEETGLDVNRFNELAQAMQQGNIKEASEDPQEIAKFNEAGQKVMEMNQEMGAEYQKRMTAHQMDPERFQQIMMAYQQSENVRNKVDRLMDDEN</sequence>
<dbReference type="Proteomes" id="UP000027821">
    <property type="component" value="Unassembled WGS sequence"/>
</dbReference>
<dbReference type="RefSeq" id="WP_035071160.1">
    <property type="nucleotide sequence ID" value="NZ_JMIH01000014.1"/>
</dbReference>